<dbReference type="Proteomes" id="UP001232245">
    <property type="component" value="Unassembled WGS sequence"/>
</dbReference>
<proteinExistence type="predicted"/>
<evidence type="ECO:0000313" key="3">
    <source>
        <dbReference type="Proteomes" id="UP001232245"/>
    </source>
</evidence>
<evidence type="ECO:0000313" key="2">
    <source>
        <dbReference type="EMBL" id="MDQ0228651.1"/>
    </source>
</evidence>
<gene>
    <name evidence="2" type="ORF">J2S02_005038</name>
</gene>
<dbReference type="RefSeq" id="WP_174880202.1">
    <property type="nucleotide sequence ID" value="NZ_CADEPK010000116.1"/>
</dbReference>
<organism evidence="2 3">
    <name type="scientific">Metabacillus niabensis</name>
    <dbReference type="NCBI Taxonomy" id="324854"/>
    <lineage>
        <taxon>Bacteria</taxon>
        <taxon>Bacillati</taxon>
        <taxon>Bacillota</taxon>
        <taxon>Bacilli</taxon>
        <taxon>Bacillales</taxon>
        <taxon>Bacillaceae</taxon>
        <taxon>Metabacillus</taxon>
    </lineage>
</organism>
<keyword evidence="3" id="KW-1185">Reference proteome</keyword>
<evidence type="ECO:0000256" key="1">
    <source>
        <dbReference type="SAM" id="MobiDB-lite"/>
    </source>
</evidence>
<name>A0ABT9Z9Z3_9BACI</name>
<accession>A0ABT9Z9Z3</accession>
<reference evidence="2 3" key="1">
    <citation type="submission" date="2023-07" db="EMBL/GenBank/DDBJ databases">
        <title>Genomic Encyclopedia of Type Strains, Phase IV (KMG-IV): sequencing the most valuable type-strain genomes for metagenomic binning, comparative biology and taxonomic classification.</title>
        <authorList>
            <person name="Goeker M."/>
        </authorList>
    </citation>
    <scope>NUCLEOTIDE SEQUENCE [LARGE SCALE GENOMIC DNA]</scope>
    <source>
        <strain evidence="2 3">DSM 17723</strain>
    </source>
</reference>
<feature type="region of interest" description="Disordered" evidence="1">
    <location>
        <begin position="1"/>
        <end position="34"/>
    </location>
</feature>
<dbReference type="EMBL" id="JAUSTZ010000028">
    <property type="protein sequence ID" value="MDQ0228651.1"/>
    <property type="molecule type" value="Genomic_DNA"/>
</dbReference>
<feature type="compositionally biased region" description="Polar residues" evidence="1">
    <location>
        <begin position="17"/>
        <end position="28"/>
    </location>
</feature>
<comment type="caution">
    <text evidence="2">The sequence shown here is derived from an EMBL/GenBank/DDBJ whole genome shotgun (WGS) entry which is preliminary data.</text>
</comment>
<protein>
    <submittedName>
        <fullName evidence="2">Uncharacterized protein</fullName>
    </submittedName>
</protein>
<sequence>MINNKDYLTNAPKQEKITLQTDGSSPNKRNIDGNSVLEHKNLEVANSYIASKEIGQQRENL</sequence>